<keyword evidence="6" id="KW-0534">Nitrate assimilation</keyword>
<feature type="domain" description="Rieske" evidence="7">
    <location>
        <begin position="5"/>
        <end position="107"/>
    </location>
</feature>
<dbReference type="HOGENOM" id="CLU_055690_3_0_6"/>
<dbReference type="InterPro" id="IPR036922">
    <property type="entry name" value="Rieske_2Fe-2S_sf"/>
</dbReference>
<dbReference type="CDD" id="cd03529">
    <property type="entry name" value="Rieske_NirD"/>
    <property type="match status" value="1"/>
</dbReference>
<evidence type="ECO:0000313" key="9">
    <source>
        <dbReference type="Proteomes" id="UP000004664"/>
    </source>
</evidence>
<accession>G3ISG7</accession>
<evidence type="ECO:0000256" key="1">
    <source>
        <dbReference type="ARBA" id="ARBA00022714"/>
    </source>
</evidence>
<dbReference type="Proteomes" id="UP000004664">
    <property type="component" value="Unassembled WGS sequence"/>
</dbReference>
<dbReference type="InterPro" id="IPR017941">
    <property type="entry name" value="Rieske_2Fe-2S"/>
</dbReference>
<proteinExistence type="predicted"/>
<protein>
    <submittedName>
        <fullName evidence="8">Nitrite reductase (NAD(P)H), small subunit</fullName>
    </submittedName>
</protein>
<evidence type="ECO:0000256" key="6">
    <source>
        <dbReference type="ARBA" id="ARBA00023063"/>
    </source>
</evidence>
<keyword evidence="1" id="KW-0001">2Fe-2S</keyword>
<dbReference type="EMBL" id="JH109152">
    <property type="protein sequence ID" value="EGW22337.1"/>
    <property type="molecule type" value="Genomic_DNA"/>
</dbReference>
<keyword evidence="5" id="KW-0411">Iron-sulfur</keyword>
<dbReference type="PROSITE" id="PS51296">
    <property type="entry name" value="RIESKE"/>
    <property type="match status" value="1"/>
</dbReference>
<dbReference type="InterPro" id="IPR017881">
    <property type="entry name" value="NirD"/>
</dbReference>
<dbReference type="GO" id="GO:0008942">
    <property type="term" value="F:nitrite reductase [NAD(P)H] activity"/>
    <property type="evidence" value="ECO:0007669"/>
    <property type="project" value="InterPro"/>
</dbReference>
<dbReference type="Gene3D" id="2.102.10.10">
    <property type="entry name" value="Rieske [2Fe-2S] iron-sulphur domain"/>
    <property type="match status" value="1"/>
</dbReference>
<dbReference type="RefSeq" id="WP_006890308.1">
    <property type="nucleotide sequence ID" value="NZ_JH109152.1"/>
</dbReference>
<dbReference type="Pfam" id="PF13806">
    <property type="entry name" value="Rieske_2"/>
    <property type="match status" value="1"/>
</dbReference>
<keyword evidence="3" id="KW-0560">Oxidoreductase</keyword>
<dbReference type="GO" id="GO:0046872">
    <property type="term" value="F:metal ion binding"/>
    <property type="evidence" value="ECO:0007669"/>
    <property type="project" value="UniProtKB-KW"/>
</dbReference>
<keyword evidence="4" id="KW-0408">Iron</keyword>
<dbReference type="eggNOG" id="COG2146">
    <property type="taxonomic scope" value="Bacteria"/>
</dbReference>
<keyword evidence="2" id="KW-0479">Metal-binding</keyword>
<dbReference type="GO" id="GO:0051537">
    <property type="term" value="F:2 iron, 2 sulfur cluster binding"/>
    <property type="evidence" value="ECO:0007669"/>
    <property type="project" value="UniProtKB-KW"/>
</dbReference>
<dbReference type="NCBIfam" id="TIGR02378">
    <property type="entry name" value="nirD_assim_sml"/>
    <property type="match status" value="1"/>
</dbReference>
<evidence type="ECO:0000256" key="5">
    <source>
        <dbReference type="ARBA" id="ARBA00023014"/>
    </source>
</evidence>
<dbReference type="GO" id="GO:0042128">
    <property type="term" value="P:nitrate assimilation"/>
    <property type="evidence" value="ECO:0007669"/>
    <property type="project" value="UniProtKB-KW"/>
</dbReference>
<evidence type="ECO:0000256" key="4">
    <source>
        <dbReference type="ARBA" id="ARBA00023004"/>
    </source>
</evidence>
<evidence type="ECO:0000259" key="7">
    <source>
        <dbReference type="PROSITE" id="PS51296"/>
    </source>
</evidence>
<name>G3ISG7_METTV</name>
<sequence length="120" mass="12925">MVQWIDVCSVDDLQPDSGVCALVEGEQVAIFWMPEPDAKVYAVGNYDPFGNANVLSRGLIGDIGGQPVVASPLYKQHFNLQTGVCLEDETVKIPVYAIRIENGSVQVNLSALPHDGEPAL</sequence>
<evidence type="ECO:0000256" key="3">
    <source>
        <dbReference type="ARBA" id="ARBA00023002"/>
    </source>
</evidence>
<dbReference type="SUPFAM" id="SSF50022">
    <property type="entry name" value="ISP domain"/>
    <property type="match status" value="1"/>
</dbReference>
<dbReference type="AlphaFoldDB" id="G3ISG7"/>
<dbReference type="InterPro" id="IPR012748">
    <property type="entry name" value="Rieske-like_NirD"/>
</dbReference>
<evidence type="ECO:0000256" key="2">
    <source>
        <dbReference type="ARBA" id="ARBA00022723"/>
    </source>
</evidence>
<reference evidence="8 9" key="1">
    <citation type="submission" date="2011-06" db="EMBL/GenBank/DDBJ databases">
        <title>Genomic sequence of Methylobacter tundripaludum SV96.</title>
        <authorList>
            <consortium name="US DOE Joint Genome Institute"/>
            <person name="Lucas S."/>
            <person name="Han J."/>
            <person name="Lapidus A."/>
            <person name="Cheng J.-F."/>
            <person name="Goodwin L."/>
            <person name="Pitluck S."/>
            <person name="Held B."/>
            <person name="Detter J.C."/>
            <person name="Han C."/>
            <person name="Tapia R."/>
            <person name="Land M."/>
            <person name="Hauser L."/>
            <person name="Kyrpides N."/>
            <person name="Ivanova N."/>
            <person name="Ovchinnikova G."/>
            <person name="Pagani I."/>
            <person name="Klotz M.G."/>
            <person name="Dispirito A.A."/>
            <person name="Murrell J.C."/>
            <person name="Dunfield P."/>
            <person name="Kalyuzhnaya M.G."/>
            <person name="Svenning M."/>
            <person name="Trotsenko Y.A."/>
            <person name="Stein L.Y."/>
            <person name="Woyke T."/>
        </authorList>
    </citation>
    <scope>NUCLEOTIDE SEQUENCE [LARGE SCALE GENOMIC DNA]</scope>
    <source>
        <strain evidence="9">ATCC BAA-1195 / DSM 17260 / SV96</strain>
    </source>
</reference>
<dbReference type="STRING" id="697282.Mettu_1150"/>
<dbReference type="PANTHER" id="PTHR40562">
    <property type="match status" value="1"/>
</dbReference>
<gene>
    <name evidence="8" type="ORF">Mettu_1150</name>
</gene>
<organism evidence="8 9">
    <name type="scientific">Methylobacter tundripaludum (strain ATCC BAA-1195 / DSM 17260 / SV96)</name>
    <dbReference type="NCBI Taxonomy" id="697282"/>
    <lineage>
        <taxon>Bacteria</taxon>
        <taxon>Pseudomonadati</taxon>
        <taxon>Pseudomonadota</taxon>
        <taxon>Gammaproteobacteria</taxon>
        <taxon>Methylococcales</taxon>
        <taxon>Methylococcaceae</taxon>
        <taxon>Methylobacter</taxon>
    </lineage>
</organism>
<dbReference type="PANTHER" id="PTHR40562:SF1">
    <property type="entry name" value="NITRITE REDUCTASE (NADH) SMALL SUBUNIT"/>
    <property type="match status" value="1"/>
</dbReference>
<evidence type="ECO:0000313" key="8">
    <source>
        <dbReference type="EMBL" id="EGW22337.1"/>
    </source>
</evidence>
<dbReference type="PROSITE" id="PS51300">
    <property type="entry name" value="NIRD"/>
    <property type="match status" value="1"/>
</dbReference>
<keyword evidence="9" id="KW-1185">Reference proteome</keyword>
<dbReference type="OrthoDB" id="516687at2"/>